<comment type="similarity">
    <text evidence="2">Belongs to the glycosyl hydrolase 38 family.</text>
</comment>
<dbReference type="Pfam" id="PF17677">
    <property type="entry name" value="Glyco_hydro38C2"/>
    <property type="match status" value="1"/>
</dbReference>
<protein>
    <recommendedName>
        <fullName evidence="3">alpha-mannosidase</fullName>
        <ecNumber evidence="3">3.2.1.24</ecNumber>
    </recommendedName>
</protein>
<gene>
    <name evidence="9" type="primary">LOC101397894</name>
</gene>
<evidence type="ECO:0000256" key="3">
    <source>
        <dbReference type="ARBA" id="ARBA00012752"/>
    </source>
</evidence>
<dbReference type="InterPro" id="IPR000602">
    <property type="entry name" value="Glyco_hydro_38_N"/>
</dbReference>
<dbReference type="Pfam" id="PF22907">
    <property type="entry name" value="Ams1-like_1st"/>
    <property type="match status" value="1"/>
</dbReference>
<dbReference type="EC" id="3.2.1.24" evidence="3"/>
<evidence type="ECO:0000256" key="6">
    <source>
        <dbReference type="ARBA" id="ARBA00023295"/>
    </source>
</evidence>
<dbReference type="InterPro" id="IPR041147">
    <property type="entry name" value="GH38_C"/>
</dbReference>
<comment type="catalytic activity">
    <reaction evidence="1">
        <text>Hydrolysis of terminal, non-reducing alpha-D-mannose residues in alpha-D-mannosides.</text>
        <dbReference type="EC" id="3.2.1.24"/>
    </reaction>
</comment>
<keyword evidence="5" id="KW-0378">Hydrolase</keyword>
<keyword evidence="8" id="KW-1185">Reference proteome</keyword>
<dbReference type="InterPro" id="IPR028995">
    <property type="entry name" value="Glyco_hydro_57/38_cen_sf"/>
</dbReference>
<dbReference type="InterPro" id="IPR037094">
    <property type="entry name" value="Glyco_hydro_38_cen_sf"/>
</dbReference>
<dbReference type="Pfam" id="PF07748">
    <property type="entry name" value="Glyco_hydro_38C"/>
    <property type="match status" value="1"/>
</dbReference>
<dbReference type="Pfam" id="PF09261">
    <property type="entry name" value="Alpha-mann_mid"/>
    <property type="match status" value="1"/>
</dbReference>
<dbReference type="InterPro" id="IPR015341">
    <property type="entry name" value="Glyco_hydro_38_cen"/>
</dbReference>
<dbReference type="Proteomes" id="UP000694910">
    <property type="component" value="Unplaced"/>
</dbReference>
<dbReference type="RefSeq" id="XP_014636426.1">
    <property type="nucleotide sequence ID" value="XM_014780940.1"/>
</dbReference>
<evidence type="ECO:0000256" key="5">
    <source>
        <dbReference type="ARBA" id="ARBA00022801"/>
    </source>
</evidence>
<feature type="domain" description="Glycoside hydrolase family 38 central" evidence="7">
    <location>
        <begin position="503"/>
        <end position="582"/>
    </location>
</feature>
<evidence type="ECO:0000256" key="4">
    <source>
        <dbReference type="ARBA" id="ARBA00022723"/>
    </source>
</evidence>
<reference evidence="9" key="1">
    <citation type="submission" date="2025-08" db="UniProtKB">
        <authorList>
            <consortium name="RefSeq"/>
        </authorList>
    </citation>
    <scope>IDENTIFICATION</scope>
</reference>
<dbReference type="SUPFAM" id="SSF74650">
    <property type="entry name" value="Galactose mutarotase-like"/>
    <property type="match status" value="1"/>
</dbReference>
<dbReference type="PANTHER" id="PTHR46017">
    <property type="entry name" value="ALPHA-MANNOSIDASE 2C1"/>
    <property type="match status" value="1"/>
</dbReference>
<name>A0ABM1CA45_CERSS</name>
<dbReference type="Gene3D" id="3.20.110.10">
    <property type="entry name" value="Glycoside hydrolase 38, N terminal domain"/>
    <property type="match status" value="1"/>
</dbReference>
<dbReference type="InterPro" id="IPR011013">
    <property type="entry name" value="Gal_mutarotase_sf_dom"/>
</dbReference>
<evidence type="ECO:0000256" key="2">
    <source>
        <dbReference type="ARBA" id="ARBA00009792"/>
    </source>
</evidence>
<evidence type="ECO:0000256" key="1">
    <source>
        <dbReference type="ARBA" id="ARBA00000365"/>
    </source>
</evidence>
<dbReference type="InterPro" id="IPR011682">
    <property type="entry name" value="Glyco_hydro_38_C"/>
</dbReference>
<dbReference type="SUPFAM" id="SSF88688">
    <property type="entry name" value="Families 57/38 glycoside transferase middle domain"/>
    <property type="match status" value="1"/>
</dbReference>
<keyword evidence="4" id="KW-0479">Metal-binding</keyword>
<evidence type="ECO:0000313" key="9">
    <source>
        <dbReference type="RefSeq" id="XP_014636426.1"/>
    </source>
</evidence>
<organism evidence="8 9">
    <name type="scientific">Ceratotherium simum simum</name>
    <name type="common">Southern white rhinoceros</name>
    <dbReference type="NCBI Taxonomy" id="73337"/>
    <lineage>
        <taxon>Eukaryota</taxon>
        <taxon>Metazoa</taxon>
        <taxon>Chordata</taxon>
        <taxon>Craniata</taxon>
        <taxon>Vertebrata</taxon>
        <taxon>Euteleostomi</taxon>
        <taxon>Mammalia</taxon>
        <taxon>Eutheria</taxon>
        <taxon>Laurasiatheria</taxon>
        <taxon>Perissodactyla</taxon>
        <taxon>Rhinocerotidae</taxon>
        <taxon>Ceratotherium</taxon>
    </lineage>
</organism>
<sequence>MAAAPALKHWRTTLERVEKFVSPLYFTDCNLRGRLFGDSCPLAALSSFLTPERLPYQEAVQQDFRPAQVGDSFGPTWWTCWFRVELTIPEAWVGQEVHLRWESDGEGLVWRDGEPVQGLTKEGEKTSYILTDRLGEGDPRSLTLYVEVACNGLLGAGKGTMIAAPDPEKMFQVSRAELAVFHRDVHKLLVDLELLLGMAKGLGEDNQRSFQALYTANQIVNMCDPAQPETFPVAQALASKFFGQCGGESQHTIHAMGHCHIDTAWLWPFKETVRKCARSWVTAVQLMEQNPEFIFVCSQAQQLEWVKSLYPGLHARLQEFACRGQFVPVGGTWVEMDGNLPSGEAMVRQFLQGQNFFRQEFGKMCSEFWLPDTFGYSAQLPQIMRSCGIRHFLTQKLSWNLVNSFPVLKTVAKNRDKGRTNHSAFLFGFGDGGGGPTQSMVDRLKRLRNTDGLPRVSRTAPQGWETQAVVSLRVQLSSPGRLFSALESDSGQLCTWVGELFLELHNGTYTTHAQIKKGNRECERILHDVELLSSLALARSAQFLYPAAQLQDLWRLLLLNQFHDVVTGSCIQLVAEEAMCHYEDIRSHGNTLLSAAAAALCAGEPGPEGLLIVNTLPWKRTEVLALPRPGGAHSLALVTVPSIGYAPAPAPTSLQPVLPQQPVFVVQETDGSVTLDNGIIRVRLDPTGCLTSLVLVASGREAIAEGAVGNQFVLFDDVPLYWDAWDVMDYHLETRKPVLGQAGTLAVGTEGGMRGSAWFLLQISANSRLSQEVVLDVGCPYVRFHTEVHWHEAHKFLKVEFPARVRSPQATYEVQFGHLQRPTHYNTSWDWARFEVWAHRWMDLSEHGFGLALLNDSKYGASVRGSVLSLSLLRAPKAPDATADMGRHEFTYALMPHEGSFQDAGVIRAAYSLNFPLLALPAPGPAPAASWSAFSVSSPAVVLETVKQAETSPQGRTLVLRLYEAHGGHVDCWLHTSLPVQEAVLCDLLERRDPAGHLPLQDARLKLTFSPFQVRSLLLVLQPPPD</sequence>
<proteinExistence type="inferred from homology"/>
<evidence type="ECO:0000313" key="8">
    <source>
        <dbReference type="Proteomes" id="UP000694910"/>
    </source>
</evidence>
<dbReference type="InterPro" id="IPR011330">
    <property type="entry name" value="Glyco_hydro/deAcase_b/a-brl"/>
</dbReference>
<keyword evidence="6" id="KW-0326">Glycosidase</keyword>
<dbReference type="InterPro" id="IPR027291">
    <property type="entry name" value="Glyco_hydro_38_N_sf"/>
</dbReference>
<dbReference type="SMART" id="SM00872">
    <property type="entry name" value="Alpha-mann_mid"/>
    <property type="match status" value="1"/>
</dbReference>
<accession>A0ABM1CA45</accession>
<dbReference type="PANTHER" id="PTHR46017:SF1">
    <property type="entry name" value="ALPHA-MANNOSIDASE 2C1"/>
    <property type="match status" value="1"/>
</dbReference>
<evidence type="ECO:0000259" key="7">
    <source>
        <dbReference type="SMART" id="SM00872"/>
    </source>
</evidence>
<dbReference type="Gene3D" id="1.20.1270.50">
    <property type="entry name" value="Glycoside hydrolase family 38, central domain"/>
    <property type="match status" value="1"/>
</dbReference>
<dbReference type="GeneID" id="101397894"/>
<dbReference type="Pfam" id="PF01074">
    <property type="entry name" value="Glyco_hydro_38N"/>
    <property type="match status" value="2"/>
</dbReference>
<dbReference type="Gene3D" id="2.70.98.30">
    <property type="entry name" value="Golgi alpha-mannosidase II, domain 4"/>
    <property type="match status" value="1"/>
</dbReference>
<dbReference type="SUPFAM" id="SSF88713">
    <property type="entry name" value="Glycoside hydrolase/deacetylase"/>
    <property type="match status" value="1"/>
</dbReference>
<dbReference type="InterPro" id="IPR054723">
    <property type="entry name" value="Ams1-like_N"/>
</dbReference>